<sequence>MAKKFLYLLALFVLTSRIAFALNTSLIGTSAPFVSPPITKLDTENSTPLYESTLNPNEPFIFAALPAFDEQIKTSIKTADARPEIIRQYLQKFKSPLEPHADLIVTLSDQYKFDYRWLVAIAQQESNLCKHIPENSFNCWGWGIYPDPKNPEVLKVTRFDNYEDALRRIAPQFTKIFLKGAHSRWFLGLRGLPIFRPPRITPLRLPQTVDSYIFWYKIQTI</sequence>
<feature type="chain" id="PRO_5002538491" evidence="1">
    <location>
        <begin position="22"/>
        <end position="221"/>
    </location>
</feature>
<evidence type="ECO:0000313" key="2">
    <source>
        <dbReference type="EMBL" id="KKT73082.1"/>
    </source>
</evidence>
<dbReference type="Proteomes" id="UP000034835">
    <property type="component" value="Unassembled WGS sequence"/>
</dbReference>
<evidence type="ECO:0000256" key="1">
    <source>
        <dbReference type="SAM" id="SignalP"/>
    </source>
</evidence>
<comment type="caution">
    <text evidence="2">The sequence shown here is derived from an EMBL/GenBank/DDBJ whole genome shotgun (WGS) entry which is preliminary data.</text>
</comment>
<reference evidence="2 3" key="1">
    <citation type="journal article" date="2015" name="Nature">
        <title>rRNA introns, odd ribosomes, and small enigmatic genomes across a large radiation of phyla.</title>
        <authorList>
            <person name="Brown C.T."/>
            <person name="Hug L.A."/>
            <person name="Thomas B.C."/>
            <person name="Sharon I."/>
            <person name="Castelle C.J."/>
            <person name="Singh A."/>
            <person name="Wilkins M.J."/>
            <person name="Williams K.H."/>
            <person name="Banfield J.F."/>
        </authorList>
    </citation>
    <scope>NUCLEOTIDE SEQUENCE [LARGE SCALE GENOMIC DNA]</scope>
</reference>
<dbReference type="EMBL" id="LCJG01000017">
    <property type="protein sequence ID" value="KKT73082.1"/>
    <property type="molecule type" value="Genomic_DNA"/>
</dbReference>
<feature type="signal peptide" evidence="1">
    <location>
        <begin position="1"/>
        <end position="21"/>
    </location>
</feature>
<organism evidence="2 3">
    <name type="scientific">Candidatus Collierbacteria bacterium GW2011_GWB1_44_6</name>
    <dbReference type="NCBI Taxonomy" id="1618384"/>
    <lineage>
        <taxon>Bacteria</taxon>
        <taxon>Candidatus Collieribacteriota</taxon>
    </lineage>
</organism>
<name>A0A0G1LW85_9BACT</name>
<dbReference type="AlphaFoldDB" id="A0A0G1LW85"/>
<evidence type="ECO:0000313" key="3">
    <source>
        <dbReference type="Proteomes" id="UP000034835"/>
    </source>
</evidence>
<gene>
    <name evidence="2" type="ORF">UW68_C0017G0017</name>
</gene>
<proteinExistence type="predicted"/>
<accession>A0A0G1LW85</accession>
<keyword evidence="1" id="KW-0732">Signal</keyword>
<protein>
    <submittedName>
        <fullName evidence="2">Uncharacterized protein</fullName>
    </submittedName>
</protein>